<dbReference type="PANTHER" id="PTHR43669">
    <property type="entry name" value="5-KETO-D-GLUCONATE 5-REDUCTASE"/>
    <property type="match status" value="1"/>
</dbReference>
<accession>A0A8I0HMB6</accession>
<dbReference type="NCBIfam" id="NF005912">
    <property type="entry name" value="PRK07904.1"/>
    <property type="match status" value="1"/>
</dbReference>
<keyword evidence="2 3" id="KW-0560">Oxidoreductase</keyword>
<protein>
    <submittedName>
        <fullName evidence="3">Decaprenylphospho-beta-D-erythro-pentofuranosid-2-ulose 2-reductase</fullName>
        <ecNumber evidence="3">1.1.1.333</ecNumber>
    </submittedName>
</protein>
<dbReference type="Gene3D" id="3.40.50.720">
    <property type="entry name" value="NAD(P)-binding Rossmann-like Domain"/>
    <property type="match status" value="1"/>
</dbReference>
<dbReference type="RefSeq" id="WP_191733125.1">
    <property type="nucleotide sequence ID" value="NZ_JACSPR010000003.1"/>
</dbReference>
<evidence type="ECO:0000313" key="4">
    <source>
        <dbReference type="Proteomes" id="UP000650224"/>
    </source>
</evidence>
<gene>
    <name evidence="3" type="ORF">H9627_06125</name>
</gene>
<dbReference type="CDD" id="cd05233">
    <property type="entry name" value="SDR_c"/>
    <property type="match status" value="1"/>
</dbReference>
<dbReference type="PANTHER" id="PTHR43669:SF6">
    <property type="entry name" value="DECAPRENYLPHOSPHORYL-2-KETO-BETA-D-ERYTHRO-PENTOSE REDUCTASE"/>
    <property type="match status" value="1"/>
</dbReference>
<keyword evidence="4" id="KW-1185">Reference proteome</keyword>
<sequence>MLNAVGKAQNILLLGGTSEIGISIVERFLQQGGSHVTLAARKDSPRIDAAVAKIKAAGAESVRVVDFDALDTDSHPAAIDEAFAEGDVDVAVVAFGVLGDNEVQWRDQAEAVSAVSVNYTAGVSVGVLLGRKFEAQGHGTIVAMSSVAGQRVRRSNFVYGSAKAGFDGFYTQLGEALRGSGANVVVVRAGQVRTKMSADAGEAPFTVNREDVADAVYDAVVNKKDVIYVHPMFQYVSLAFQFIPRAIFRKLPF</sequence>
<dbReference type="Pfam" id="PF00106">
    <property type="entry name" value="adh_short"/>
    <property type="match status" value="1"/>
</dbReference>
<reference evidence="3 4" key="1">
    <citation type="submission" date="2020-08" db="EMBL/GenBank/DDBJ databases">
        <title>A Genomic Blueprint of the Chicken Gut Microbiome.</title>
        <authorList>
            <person name="Gilroy R."/>
            <person name="Ravi A."/>
            <person name="Getino M."/>
            <person name="Pursley I."/>
            <person name="Horton D.L."/>
            <person name="Alikhan N.-F."/>
            <person name="Baker D."/>
            <person name="Gharbi K."/>
            <person name="Hall N."/>
            <person name="Watson M."/>
            <person name="Adriaenssens E.M."/>
            <person name="Foster-Nyarko E."/>
            <person name="Jarju S."/>
            <person name="Secka A."/>
            <person name="Antonio M."/>
            <person name="Oren A."/>
            <person name="Chaudhuri R."/>
            <person name="La Ragione R.M."/>
            <person name="Hildebrand F."/>
            <person name="Pallen M.J."/>
        </authorList>
    </citation>
    <scope>NUCLEOTIDE SEQUENCE [LARGE SCALE GENOMIC DNA]</scope>
    <source>
        <strain evidence="3 4">Sa1YVA5</strain>
    </source>
</reference>
<evidence type="ECO:0000313" key="3">
    <source>
        <dbReference type="EMBL" id="MBD8029907.1"/>
    </source>
</evidence>
<dbReference type="EC" id="1.1.1.333" evidence="3"/>
<dbReference type="GO" id="GO:0016491">
    <property type="term" value="F:oxidoreductase activity"/>
    <property type="evidence" value="ECO:0007669"/>
    <property type="project" value="UniProtKB-KW"/>
</dbReference>
<proteinExistence type="inferred from homology"/>
<dbReference type="PRINTS" id="PR00081">
    <property type="entry name" value="GDHRDH"/>
</dbReference>
<evidence type="ECO:0000256" key="1">
    <source>
        <dbReference type="ARBA" id="ARBA00006484"/>
    </source>
</evidence>
<dbReference type="InterPro" id="IPR002347">
    <property type="entry name" value="SDR_fam"/>
</dbReference>
<dbReference type="SUPFAM" id="SSF51735">
    <property type="entry name" value="NAD(P)-binding Rossmann-fold domains"/>
    <property type="match status" value="1"/>
</dbReference>
<dbReference type="AlphaFoldDB" id="A0A8I0HMB6"/>
<dbReference type="InterPro" id="IPR036291">
    <property type="entry name" value="NAD(P)-bd_dom_sf"/>
</dbReference>
<evidence type="ECO:0000256" key="2">
    <source>
        <dbReference type="ARBA" id="ARBA00023002"/>
    </source>
</evidence>
<name>A0A8I0HMB6_9CORY</name>
<dbReference type="Proteomes" id="UP000650224">
    <property type="component" value="Unassembled WGS sequence"/>
</dbReference>
<comment type="caution">
    <text evidence="3">The sequence shown here is derived from an EMBL/GenBank/DDBJ whole genome shotgun (WGS) entry which is preliminary data.</text>
</comment>
<dbReference type="EMBL" id="JACSPR010000003">
    <property type="protein sequence ID" value="MBD8029907.1"/>
    <property type="molecule type" value="Genomic_DNA"/>
</dbReference>
<organism evidence="3 4">
    <name type="scientific">Corynebacterium gallinarum</name>
    <dbReference type="NCBI Taxonomy" id="2762214"/>
    <lineage>
        <taxon>Bacteria</taxon>
        <taxon>Bacillati</taxon>
        <taxon>Actinomycetota</taxon>
        <taxon>Actinomycetes</taxon>
        <taxon>Mycobacteriales</taxon>
        <taxon>Corynebacteriaceae</taxon>
        <taxon>Corynebacterium</taxon>
    </lineage>
</organism>
<comment type="similarity">
    <text evidence="1">Belongs to the short-chain dehydrogenases/reductases (SDR) family.</text>
</comment>